<feature type="region of interest" description="Disordered" evidence="1">
    <location>
        <begin position="1"/>
        <end position="31"/>
    </location>
</feature>
<gene>
    <name evidence="2" type="ORF">PECUL_23A012009</name>
</gene>
<proteinExistence type="predicted"/>
<reference evidence="2" key="1">
    <citation type="submission" date="2022-03" db="EMBL/GenBank/DDBJ databases">
        <authorList>
            <person name="Alioto T."/>
            <person name="Alioto T."/>
            <person name="Gomez Garrido J."/>
        </authorList>
    </citation>
    <scope>NUCLEOTIDE SEQUENCE</scope>
</reference>
<feature type="compositionally biased region" description="Basic and acidic residues" evidence="1">
    <location>
        <begin position="10"/>
        <end position="29"/>
    </location>
</feature>
<keyword evidence="3" id="KW-1185">Reference proteome</keyword>
<evidence type="ECO:0000313" key="2">
    <source>
        <dbReference type="EMBL" id="CAH2293822.1"/>
    </source>
</evidence>
<protein>
    <submittedName>
        <fullName evidence="2">Uncharacterized protein</fullName>
    </submittedName>
</protein>
<dbReference type="EMBL" id="OW240916">
    <property type="protein sequence ID" value="CAH2293822.1"/>
    <property type="molecule type" value="Genomic_DNA"/>
</dbReference>
<name>A0AAD1W9F6_PELCU</name>
<accession>A0AAD1W9F6</accession>
<evidence type="ECO:0000256" key="1">
    <source>
        <dbReference type="SAM" id="MobiDB-lite"/>
    </source>
</evidence>
<sequence length="97" mass="10721">MSEQTQTVEAEERARDKWKQSTPHEKGVCESHSGGLCPCLLDRAVVLKPGLQLETPLPSPYFTYHHACTPNLQAWISGCKYAVSPHCDCHLTLEGDG</sequence>
<dbReference type="Proteomes" id="UP001295444">
    <property type="component" value="Chromosome 05"/>
</dbReference>
<evidence type="ECO:0000313" key="3">
    <source>
        <dbReference type="Proteomes" id="UP001295444"/>
    </source>
</evidence>
<organism evidence="2 3">
    <name type="scientific">Pelobates cultripes</name>
    <name type="common">Western spadefoot toad</name>
    <dbReference type="NCBI Taxonomy" id="61616"/>
    <lineage>
        <taxon>Eukaryota</taxon>
        <taxon>Metazoa</taxon>
        <taxon>Chordata</taxon>
        <taxon>Craniata</taxon>
        <taxon>Vertebrata</taxon>
        <taxon>Euteleostomi</taxon>
        <taxon>Amphibia</taxon>
        <taxon>Batrachia</taxon>
        <taxon>Anura</taxon>
        <taxon>Pelobatoidea</taxon>
        <taxon>Pelobatidae</taxon>
        <taxon>Pelobates</taxon>
    </lineage>
</organism>
<dbReference type="AlphaFoldDB" id="A0AAD1W9F6"/>